<gene>
    <name evidence="1" type="ORF">Tsubulata_020242</name>
</gene>
<reference evidence="1" key="2">
    <citation type="journal article" date="2023" name="Plants (Basel)">
        <title>Annotation of the Turnera subulata (Passifloraceae) Draft Genome Reveals the S-Locus Evolved after the Divergence of Turneroideae from Passifloroideae in a Stepwise Manner.</title>
        <authorList>
            <person name="Henning P.M."/>
            <person name="Roalson E.H."/>
            <person name="Mir W."/>
            <person name="McCubbin A.G."/>
            <person name="Shore J.S."/>
        </authorList>
    </citation>
    <scope>NUCLEOTIDE SEQUENCE</scope>
    <source>
        <strain evidence="1">F60SS</strain>
    </source>
</reference>
<dbReference type="InterPro" id="IPR036047">
    <property type="entry name" value="F-box-like_dom_sf"/>
</dbReference>
<dbReference type="AlphaFoldDB" id="A0A9Q0JED9"/>
<protein>
    <recommendedName>
        <fullName evidence="3">F-box domain-containing protein</fullName>
    </recommendedName>
</protein>
<dbReference type="EMBL" id="JAKUCV010003270">
    <property type="protein sequence ID" value="KAJ4839596.1"/>
    <property type="molecule type" value="Genomic_DNA"/>
</dbReference>
<comment type="caution">
    <text evidence="1">The sequence shown here is derived from an EMBL/GenBank/DDBJ whole genome shotgun (WGS) entry which is preliminary data.</text>
</comment>
<dbReference type="Gene3D" id="1.20.1280.50">
    <property type="match status" value="1"/>
</dbReference>
<evidence type="ECO:0000313" key="1">
    <source>
        <dbReference type="EMBL" id="KAJ4839596.1"/>
    </source>
</evidence>
<dbReference type="Proteomes" id="UP001141552">
    <property type="component" value="Unassembled WGS sequence"/>
</dbReference>
<name>A0A9Q0JED9_9ROSI</name>
<reference evidence="1" key="1">
    <citation type="submission" date="2022-02" db="EMBL/GenBank/DDBJ databases">
        <authorList>
            <person name="Henning P.M."/>
            <person name="McCubbin A.G."/>
            <person name="Shore J.S."/>
        </authorList>
    </citation>
    <scope>NUCLEOTIDE SEQUENCE</scope>
    <source>
        <strain evidence="1">F60SS</strain>
        <tissue evidence="1">Leaves</tissue>
    </source>
</reference>
<sequence length="132" mass="14730">MDDSSADVPESTVANMMTKRQCNGPVSRRCASKDEGLFLPIDVISSILCHLPASFLYENCRFACRAWEEMLRCPKFVNSHLSHTHPSTFLVHNSKFIPGLTKTQLVGIRDDWNNMEVADMNLQVPGSVLSSS</sequence>
<proteinExistence type="predicted"/>
<accession>A0A9Q0JED9</accession>
<dbReference type="SUPFAM" id="SSF81383">
    <property type="entry name" value="F-box domain"/>
    <property type="match status" value="1"/>
</dbReference>
<evidence type="ECO:0008006" key="3">
    <source>
        <dbReference type="Google" id="ProtNLM"/>
    </source>
</evidence>
<dbReference type="OrthoDB" id="1918594at2759"/>
<evidence type="ECO:0000313" key="2">
    <source>
        <dbReference type="Proteomes" id="UP001141552"/>
    </source>
</evidence>
<keyword evidence="2" id="KW-1185">Reference proteome</keyword>
<organism evidence="1 2">
    <name type="scientific">Turnera subulata</name>
    <dbReference type="NCBI Taxonomy" id="218843"/>
    <lineage>
        <taxon>Eukaryota</taxon>
        <taxon>Viridiplantae</taxon>
        <taxon>Streptophyta</taxon>
        <taxon>Embryophyta</taxon>
        <taxon>Tracheophyta</taxon>
        <taxon>Spermatophyta</taxon>
        <taxon>Magnoliopsida</taxon>
        <taxon>eudicotyledons</taxon>
        <taxon>Gunneridae</taxon>
        <taxon>Pentapetalae</taxon>
        <taxon>rosids</taxon>
        <taxon>fabids</taxon>
        <taxon>Malpighiales</taxon>
        <taxon>Passifloraceae</taxon>
        <taxon>Turnera</taxon>
    </lineage>
</organism>
<feature type="non-terminal residue" evidence="1">
    <location>
        <position position="132"/>
    </location>
</feature>